<keyword evidence="3" id="KW-1185">Reference proteome</keyword>
<keyword evidence="1" id="KW-1133">Transmembrane helix</keyword>
<dbReference type="Proteomes" id="UP001163255">
    <property type="component" value="Chromosome"/>
</dbReference>
<accession>A0ABY6GS85</accession>
<proteinExistence type="predicted"/>
<keyword evidence="1" id="KW-0812">Transmembrane</keyword>
<sequence length="214" mass="22550">MTDSTSADTPGRWSKVSDSFRYIVDTLDYLFCKPLDSREVEKTPWNSLKYYTSAITNRFGLALFAGTLAGGTTLAFTAGCKMLSNMPARYLQNNPGALAVPVATMMLTTYVCGRIGQQAGKAADTLLADRQIRNAATEEPQGFLQRNRCAVTLAALGALSAPAIMLAGVPSAAAGIALLERGVVAATVTNSIVQGALGFIAAHLENRAASLKAR</sequence>
<feature type="transmembrane region" description="Helical" evidence="1">
    <location>
        <begin position="153"/>
        <end position="177"/>
    </location>
</feature>
<reference evidence="2" key="1">
    <citation type="submission" date="2022-10" db="EMBL/GenBank/DDBJ databases">
        <title>Completed Genome Sequence of two octocoral isolated bacterium, Endozoicomonas euniceicola EF212T and Endozoicomonas gorgoniicola PS125T.</title>
        <authorList>
            <person name="Chiou Y.-J."/>
            <person name="Chen Y.-H."/>
        </authorList>
    </citation>
    <scope>NUCLEOTIDE SEQUENCE</scope>
    <source>
        <strain evidence="2">EF212</strain>
    </source>
</reference>
<evidence type="ECO:0000256" key="1">
    <source>
        <dbReference type="SAM" id="Phobius"/>
    </source>
</evidence>
<feature type="transmembrane region" description="Helical" evidence="1">
    <location>
        <begin position="183"/>
        <end position="204"/>
    </location>
</feature>
<protein>
    <submittedName>
        <fullName evidence="2">Uncharacterized protein</fullName>
    </submittedName>
</protein>
<gene>
    <name evidence="2" type="ORF">NX720_18535</name>
</gene>
<dbReference type="RefSeq" id="WP_262596593.1">
    <property type="nucleotide sequence ID" value="NZ_CP103300.1"/>
</dbReference>
<feature type="transmembrane region" description="Helical" evidence="1">
    <location>
        <begin position="59"/>
        <end position="80"/>
    </location>
</feature>
<evidence type="ECO:0000313" key="3">
    <source>
        <dbReference type="Proteomes" id="UP001163255"/>
    </source>
</evidence>
<organism evidence="2 3">
    <name type="scientific">Endozoicomonas euniceicola</name>
    <dbReference type="NCBI Taxonomy" id="1234143"/>
    <lineage>
        <taxon>Bacteria</taxon>
        <taxon>Pseudomonadati</taxon>
        <taxon>Pseudomonadota</taxon>
        <taxon>Gammaproteobacteria</taxon>
        <taxon>Oceanospirillales</taxon>
        <taxon>Endozoicomonadaceae</taxon>
        <taxon>Endozoicomonas</taxon>
    </lineage>
</organism>
<dbReference type="EMBL" id="CP103300">
    <property type="protein sequence ID" value="UYM14869.1"/>
    <property type="molecule type" value="Genomic_DNA"/>
</dbReference>
<name>A0ABY6GS85_9GAMM</name>
<keyword evidence="1" id="KW-0472">Membrane</keyword>
<evidence type="ECO:0000313" key="2">
    <source>
        <dbReference type="EMBL" id="UYM14869.1"/>
    </source>
</evidence>